<evidence type="ECO:0000256" key="1">
    <source>
        <dbReference type="SAM" id="SignalP"/>
    </source>
</evidence>
<name>K9IXU3_DESRO</name>
<dbReference type="AlphaFoldDB" id="K9IXU3"/>
<evidence type="ECO:0000313" key="2">
    <source>
        <dbReference type="EMBL" id="JAA44784.1"/>
    </source>
</evidence>
<accession>K9IXU3</accession>
<reference evidence="2" key="1">
    <citation type="submission" date="2012-11" db="EMBL/GenBank/DDBJ databases">
        <title>The Vampirome: Transcriptome and Proteome Analysis of the Submandibular and Accessory Glands of the Vampire Bat and Vector of Human Rabies, Desmodus rotundus.</title>
        <authorList>
            <person name="Francischetti I.M.B."/>
            <person name="Assumpcao T.C.F."/>
            <person name="Ma D."/>
            <person name="Vicente E.C."/>
            <person name="Ribeiro J.M.C."/>
        </authorList>
    </citation>
    <scope>NUCLEOTIDE SEQUENCE</scope>
    <source>
        <tissue evidence="2">Salivary gland</tissue>
    </source>
</reference>
<organism evidence="2">
    <name type="scientific">Desmodus rotundus</name>
    <name type="common">Vampire bat</name>
    <dbReference type="NCBI Taxonomy" id="9430"/>
    <lineage>
        <taxon>Eukaryota</taxon>
        <taxon>Metazoa</taxon>
        <taxon>Chordata</taxon>
        <taxon>Craniata</taxon>
        <taxon>Vertebrata</taxon>
        <taxon>Euteleostomi</taxon>
        <taxon>Mammalia</taxon>
        <taxon>Eutheria</taxon>
        <taxon>Laurasiatheria</taxon>
        <taxon>Chiroptera</taxon>
        <taxon>Yangochiroptera</taxon>
        <taxon>Phyllostomidae</taxon>
        <taxon>Desmodontinae</taxon>
        <taxon>Desmodus</taxon>
    </lineage>
</organism>
<feature type="chain" id="PRO_5003931379" evidence="1">
    <location>
        <begin position="23"/>
        <end position="78"/>
    </location>
</feature>
<proteinExistence type="evidence at transcript level"/>
<feature type="signal peptide" evidence="1">
    <location>
        <begin position="1"/>
        <end position="22"/>
    </location>
</feature>
<keyword evidence="1" id="KW-0732">Signal</keyword>
<dbReference type="EMBL" id="GABZ01008741">
    <property type="protein sequence ID" value="JAA44784.1"/>
    <property type="molecule type" value="mRNA"/>
</dbReference>
<sequence length="78" mass="8214">MFLCLLILAAPCVCFYVLGVAALTPCLGSVAFPVGFSGTASLSPKLGAQGAPFVWAEYSLLRCCWQVSGRDLPRPVCC</sequence>
<protein>
    <submittedName>
        <fullName evidence="2">Putative secreted protein</fullName>
    </submittedName>
</protein>